<organism evidence="19 20">
    <name type="scientific">Phototrophicus methaneseepsis</name>
    <dbReference type="NCBI Taxonomy" id="2710758"/>
    <lineage>
        <taxon>Bacteria</taxon>
        <taxon>Bacillati</taxon>
        <taxon>Chloroflexota</taxon>
        <taxon>Candidatus Thermofontia</taxon>
        <taxon>Phototrophicales</taxon>
        <taxon>Phototrophicaceae</taxon>
        <taxon>Phototrophicus</taxon>
    </lineage>
</organism>
<dbReference type="SMART" id="SM00388">
    <property type="entry name" value="HisKA"/>
    <property type="match status" value="1"/>
</dbReference>
<evidence type="ECO:0000259" key="15">
    <source>
        <dbReference type="PROSITE" id="PS50109"/>
    </source>
</evidence>
<dbReference type="Pfam" id="PF02518">
    <property type="entry name" value="HATPase_c"/>
    <property type="match status" value="1"/>
</dbReference>
<dbReference type="PROSITE" id="PS50109">
    <property type="entry name" value="HIS_KIN"/>
    <property type="match status" value="1"/>
</dbReference>
<feature type="coiled-coil region" evidence="14">
    <location>
        <begin position="4"/>
        <end position="31"/>
    </location>
</feature>
<dbReference type="GO" id="GO:0000155">
    <property type="term" value="F:phosphorelay sensor kinase activity"/>
    <property type="evidence" value="ECO:0007669"/>
    <property type="project" value="InterPro"/>
</dbReference>
<dbReference type="InterPro" id="IPR035965">
    <property type="entry name" value="PAS-like_dom_sf"/>
</dbReference>
<dbReference type="InterPro" id="IPR011006">
    <property type="entry name" value="CheY-like_superfamily"/>
</dbReference>
<dbReference type="InterPro" id="IPR036097">
    <property type="entry name" value="HisK_dim/P_sf"/>
</dbReference>
<evidence type="ECO:0000256" key="8">
    <source>
        <dbReference type="ARBA" id="ARBA00022840"/>
    </source>
</evidence>
<evidence type="ECO:0000259" key="16">
    <source>
        <dbReference type="PROSITE" id="PS50110"/>
    </source>
</evidence>
<dbReference type="SUPFAM" id="SSF52172">
    <property type="entry name" value="CheY-like"/>
    <property type="match status" value="1"/>
</dbReference>
<dbReference type="CDD" id="cd00082">
    <property type="entry name" value="HisKA"/>
    <property type="match status" value="1"/>
</dbReference>
<evidence type="ECO:0000256" key="12">
    <source>
        <dbReference type="ARBA" id="ARBA00074306"/>
    </source>
</evidence>
<evidence type="ECO:0000256" key="13">
    <source>
        <dbReference type="PROSITE-ProRule" id="PRU00169"/>
    </source>
</evidence>
<feature type="domain" description="Response regulatory" evidence="16">
    <location>
        <begin position="543"/>
        <end position="661"/>
    </location>
</feature>
<evidence type="ECO:0000256" key="4">
    <source>
        <dbReference type="ARBA" id="ARBA00022553"/>
    </source>
</evidence>
<dbReference type="Gene3D" id="3.30.565.10">
    <property type="entry name" value="Histidine kinase-like ATPase, C-terminal domain"/>
    <property type="match status" value="1"/>
</dbReference>
<dbReference type="InterPro" id="IPR000700">
    <property type="entry name" value="PAS-assoc_C"/>
</dbReference>
<keyword evidence="14" id="KW-0175">Coiled coil</keyword>
<keyword evidence="6" id="KW-0547">Nucleotide-binding</keyword>
<evidence type="ECO:0000259" key="17">
    <source>
        <dbReference type="PROSITE" id="PS50112"/>
    </source>
</evidence>
<dbReference type="InterPro" id="IPR003661">
    <property type="entry name" value="HisK_dim/P_dom"/>
</dbReference>
<sequence>MPSVQELQAKIDSLLEENERLILENATLEAIGDGILVINREGKVIKYNDRFWQMWWDSSEDLECCETHDEVLELMRSQIHPNSPRHVIKNLLKPANSPQQLIDIELSDGRVFEQYSGTKYVRNSVVGYVWSFRDVTERRHAERELHRYQQYIERVITSAPIVLFAVDADGTVTFAQGKALARMDLDQDELVGANIFSGSIDHPMLNDLRGAFNGESTRKIHELQGLFFDISARPFYDENDQILGIVGLMVDVTDQMRAREALQYTVTLRAAKEAEERARKAAEDANLAKSTFLANMSHELRTPLNSVIGFSQFLVHDPKLSSSQREYVQLIMRSSEHLLTLINDILEMSRIESGRVQLNPIDFDLREILEGLDSVYHAQASTQNLYFDTDFAEDLPRYLCGDRNKLRQILVNLLSNAIKFTDEGGITLRAWIEPDANQQRNHLFFEVRDTGIGIGLEELNVLFEPFVQTDSGRQAQTGSGLGLAISREFAQMLGGNIIVNSEVGKGSIFTVDVYMDNATVVPTAESNNEAHVIGIASDEPKYRALVVDDKWENRLMLLKMLERVGFEVLEAANGREALQMWQVNHPQIVFMDMRMPEMNGYEATRRIRAQAIETEEQPVIIAVTASAFEQDRERVMAVGCDDYVSKPFKESVLFDRIAHHLDLEFIYEDPEEEGETDTHVPEVPETLELPAEMIGRLKLAIKNLSVSEIERLAPHVREIDAQFAKHLLTFARNFDFRSIAELIDKAEGRHD</sequence>
<comment type="catalytic activity">
    <reaction evidence="1">
        <text>ATP + protein L-histidine = ADP + protein N-phospho-L-histidine.</text>
        <dbReference type="EC" id="2.7.13.3"/>
    </reaction>
</comment>
<dbReference type="Gene3D" id="3.30.450.20">
    <property type="entry name" value="PAS domain"/>
    <property type="match status" value="2"/>
</dbReference>
<dbReference type="CDD" id="cd16922">
    <property type="entry name" value="HATPase_EvgS-ArcB-TorS-like"/>
    <property type="match status" value="1"/>
</dbReference>
<reference evidence="19 20" key="1">
    <citation type="submission" date="2020-02" db="EMBL/GenBank/DDBJ databases">
        <authorList>
            <person name="Zheng R.K."/>
            <person name="Sun C.M."/>
        </authorList>
    </citation>
    <scope>NUCLEOTIDE SEQUENCE [LARGE SCALE GENOMIC DNA]</scope>
    <source>
        <strain evidence="20">rifampicinis</strain>
    </source>
</reference>
<feature type="domain" description="PAS" evidence="17">
    <location>
        <begin position="148"/>
        <end position="196"/>
    </location>
</feature>
<evidence type="ECO:0000313" key="20">
    <source>
        <dbReference type="Proteomes" id="UP000594468"/>
    </source>
</evidence>
<evidence type="ECO:0000256" key="10">
    <source>
        <dbReference type="ARBA" id="ARBA00064003"/>
    </source>
</evidence>
<keyword evidence="8" id="KW-0067">ATP-binding</keyword>
<dbReference type="SUPFAM" id="SSF55785">
    <property type="entry name" value="PYP-like sensor domain (PAS domain)"/>
    <property type="match status" value="2"/>
</dbReference>
<name>A0A7S8IG35_9CHLR</name>
<evidence type="ECO:0000256" key="1">
    <source>
        <dbReference type="ARBA" id="ARBA00000085"/>
    </source>
</evidence>
<dbReference type="Pfam" id="PF12860">
    <property type="entry name" value="PAS_7"/>
    <property type="match status" value="1"/>
</dbReference>
<dbReference type="Pfam" id="PF00512">
    <property type="entry name" value="HisKA"/>
    <property type="match status" value="1"/>
</dbReference>
<keyword evidence="5" id="KW-0808">Transferase</keyword>
<dbReference type="PROSITE" id="PS50112">
    <property type="entry name" value="PAS"/>
    <property type="match status" value="1"/>
</dbReference>
<dbReference type="FunFam" id="1.10.287.130:FF:000002">
    <property type="entry name" value="Two-component osmosensing histidine kinase"/>
    <property type="match status" value="1"/>
</dbReference>
<evidence type="ECO:0000256" key="3">
    <source>
        <dbReference type="ARBA" id="ARBA00012438"/>
    </source>
</evidence>
<dbReference type="SMART" id="SM00387">
    <property type="entry name" value="HATPase_c"/>
    <property type="match status" value="1"/>
</dbReference>
<dbReference type="Pfam" id="PF00072">
    <property type="entry name" value="Response_reg"/>
    <property type="match status" value="1"/>
</dbReference>
<evidence type="ECO:0000259" key="18">
    <source>
        <dbReference type="PROSITE" id="PS50113"/>
    </source>
</evidence>
<evidence type="ECO:0000256" key="9">
    <source>
        <dbReference type="ARBA" id="ARBA00023012"/>
    </source>
</evidence>
<dbReference type="FunFam" id="3.30.565.10:FF:000010">
    <property type="entry name" value="Sensor histidine kinase RcsC"/>
    <property type="match status" value="1"/>
</dbReference>
<dbReference type="InterPro" id="IPR003594">
    <property type="entry name" value="HATPase_dom"/>
</dbReference>
<dbReference type="InterPro" id="IPR005467">
    <property type="entry name" value="His_kinase_dom"/>
</dbReference>
<dbReference type="InterPro" id="IPR000014">
    <property type="entry name" value="PAS"/>
</dbReference>
<proteinExistence type="inferred from homology"/>
<dbReference type="Pfam" id="PF13426">
    <property type="entry name" value="PAS_9"/>
    <property type="match status" value="1"/>
</dbReference>
<dbReference type="PROSITE" id="PS50113">
    <property type="entry name" value="PAC"/>
    <property type="match status" value="1"/>
</dbReference>
<evidence type="ECO:0000256" key="5">
    <source>
        <dbReference type="ARBA" id="ARBA00022679"/>
    </source>
</evidence>
<evidence type="ECO:0000256" key="14">
    <source>
        <dbReference type="SAM" id="Coils"/>
    </source>
</evidence>
<comment type="similarity">
    <text evidence="2">In the N-terminal section; belongs to the phytochrome family.</text>
</comment>
<accession>A0A7S8IG35</accession>
<dbReference type="SUPFAM" id="SSF55874">
    <property type="entry name" value="ATPase domain of HSP90 chaperone/DNA topoisomerase II/histidine kinase"/>
    <property type="match status" value="1"/>
</dbReference>
<dbReference type="PRINTS" id="PR00344">
    <property type="entry name" value="BCTRLSENSOR"/>
</dbReference>
<dbReference type="InterPro" id="IPR004358">
    <property type="entry name" value="Sig_transdc_His_kin-like_C"/>
</dbReference>
<protein>
    <recommendedName>
        <fullName evidence="12">Circadian input-output histidine kinase CikA</fullName>
        <ecNumber evidence="3">2.7.13.3</ecNumber>
    </recommendedName>
    <alternativeName>
        <fullName evidence="11">Sensory/regulatory protein RpfC</fullName>
    </alternativeName>
</protein>
<dbReference type="EMBL" id="CP062983">
    <property type="protein sequence ID" value="QPC84134.1"/>
    <property type="molecule type" value="Genomic_DNA"/>
</dbReference>
<dbReference type="SMART" id="SM00448">
    <property type="entry name" value="REC"/>
    <property type="match status" value="1"/>
</dbReference>
<dbReference type="CDD" id="cd17546">
    <property type="entry name" value="REC_hyHK_CKI1_RcsC-like"/>
    <property type="match status" value="1"/>
</dbReference>
<keyword evidence="9" id="KW-0902">Two-component regulatory system</keyword>
<dbReference type="AlphaFoldDB" id="A0A7S8IG35"/>
<evidence type="ECO:0000256" key="6">
    <source>
        <dbReference type="ARBA" id="ARBA00022741"/>
    </source>
</evidence>
<dbReference type="Gene3D" id="3.40.50.2300">
    <property type="match status" value="1"/>
</dbReference>
<feature type="domain" description="PAC" evidence="18">
    <location>
        <begin position="212"/>
        <end position="264"/>
    </location>
</feature>
<feature type="domain" description="Histidine kinase" evidence="15">
    <location>
        <begin position="295"/>
        <end position="517"/>
    </location>
</feature>
<dbReference type="KEGG" id="pmet:G4Y79_07105"/>
<evidence type="ECO:0000256" key="7">
    <source>
        <dbReference type="ARBA" id="ARBA00022777"/>
    </source>
</evidence>
<keyword evidence="20" id="KW-1185">Reference proteome</keyword>
<evidence type="ECO:0000256" key="11">
    <source>
        <dbReference type="ARBA" id="ARBA00068150"/>
    </source>
</evidence>
<dbReference type="EC" id="2.7.13.3" evidence="3"/>
<feature type="modified residue" description="4-aspartylphosphate" evidence="13">
    <location>
        <position position="592"/>
    </location>
</feature>
<keyword evidence="4 13" id="KW-0597">Phosphoprotein</keyword>
<dbReference type="SUPFAM" id="SSF47384">
    <property type="entry name" value="Homodimeric domain of signal transducing histidine kinase"/>
    <property type="match status" value="1"/>
</dbReference>
<evidence type="ECO:0000313" key="19">
    <source>
        <dbReference type="EMBL" id="QPC84134.1"/>
    </source>
</evidence>
<comment type="subunit">
    <text evidence="10">At low DSF concentrations, interacts with RpfF.</text>
</comment>
<dbReference type="PANTHER" id="PTHR45339:SF1">
    <property type="entry name" value="HYBRID SIGNAL TRANSDUCTION HISTIDINE KINASE J"/>
    <property type="match status" value="1"/>
</dbReference>
<gene>
    <name evidence="19" type="ORF">G4Y79_07105</name>
</gene>
<keyword evidence="7" id="KW-0418">Kinase</keyword>
<dbReference type="RefSeq" id="WP_195172198.1">
    <property type="nucleotide sequence ID" value="NZ_CP062983.1"/>
</dbReference>
<dbReference type="InterPro" id="IPR036890">
    <property type="entry name" value="HATPase_C_sf"/>
</dbReference>
<dbReference type="Proteomes" id="UP000594468">
    <property type="component" value="Chromosome"/>
</dbReference>
<dbReference type="GO" id="GO:0005524">
    <property type="term" value="F:ATP binding"/>
    <property type="evidence" value="ECO:0007669"/>
    <property type="project" value="UniProtKB-KW"/>
</dbReference>
<dbReference type="Gene3D" id="1.10.287.130">
    <property type="match status" value="1"/>
</dbReference>
<dbReference type="PROSITE" id="PS50110">
    <property type="entry name" value="RESPONSE_REGULATORY"/>
    <property type="match status" value="1"/>
</dbReference>
<dbReference type="PANTHER" id="PTHR45339">
    <property type="entry name" value="HYBRID SIGNAL TRANSDUCTION HISTIDINE KINASE J"/>
    <property type="match status" value="1"/>
</dbReference>
<dbReference type="InterPro" id="IPR001789">
    <property type="entry name" value="Sig_transdc_resp-reg_receiver"/>
</dbReference>
<evidence type="ECO:0000256" key="2">
    <source>
        <dbReference type="ARBA" id="ARBA00006402"/>
    </source>
</evidence>